<name>A0A7S1XXD7_9STRA</name>
<evidence type="ECO:0000256" key="7">
    <source>
        <dbReference type="SAM" id="Coils"/>
    </source>
</evidence>
<dbReference type="GO" id="GO:0000149">
    <property type="term" value="F:SNARE binding"/>
    <property type="evidence" value="ECO:0007669"/>
    <property type="project" value="TreeGrafter"/>
</dbReference>
<reference evidence="9" key="1">
    <citation type="submission" date="2021-01" db="EMBL/GenBank/DDBJ databases">
        <authorList>
            <person name="Corre E."/>
            <person name="Pelletier E."/>
            <person name="Niang G."/>
            <person name="Scheremetjew M."/>
            <person name="Finn R."/>
            <person name="Kale V."/>
            <person name="Holt S."/>
            <person name="Cochrane G."/>
            <person name="Meng A."/>
            <person name="Brown T."/>
            <person name="Cohen L."/>
        </authorList>
    </citation>
    <scope>NUCLEOTIDE SEQUENCE</scope>
    <source>
        <strain evidence="9">CCMP2877</strain>
    </source>
</reference>
<keyword evidence="2" id="KW-0813">Transport</keyword>
<dbReference type="PANTHER" id="PTHR21230:SF1">
    <property type="entry name" value="GOLGI SNAP RECEPTOR COMPLEX MEMBER 2"/>
    <property type="match status" value="1"/>
</dbReference>
<evidence type="ECO:0000256" key="2">
    <source>
        <dbReference type="ARBA" id="ARBA00022448"/>
    </source>
</evidence>
<dbReference type="GO" id="GO:0012507">
    <property type="term" value="C:ER to Golgi transport vesicle membrane"/>
    <property type="evidence" value="ECO:0007669"/>
    <property type="project" value="TreeGrafter"/>
</dbReference>
<dbReference type="GO" id="GO:0031902">
    <property type="term" value="C:late endosome membrane"/>
    <property type="evidence" value="ECO:0007669"/>
    <property type="project" value="TreeGrafter"/>
</dbReference>
<evidence type="ECO:0000256" key="3">
    <source>
        <dbReference type="ARBA" id="ARBA00022692"/>
    </source>
</evidence>
<dbReference type="GO" id="GO:0006906">
    <property type="term" value="P:vesicle fusion"/>
    <property type="evidence" value="ECO:0007669"/>
    <property type="project" value="TreeGrafter"/>
</dbReference>
<accession>A0A7S1XXD7</accession>
<feature type="transmembrane region" description="Helical" evidence="8">
    <location>
        <begin position="185"/>
        <end position="205"/>
    </location>
</feature>
<dbReference type="PANTHER" id="PTHR21230">
    <property type="entry name" value="VESICLE TRANSPORT V-SNARE PROTEIN VTI1-RELATED"/>
    <property type="match status" value="1"/>
</dbReference>
<evidence type="ECO:0000313" key="9">
    <source>
        <dbReference type="EMBL" id="CAD9268344.1"/>
    </source>
</evidence>
<dbReference type="GO" id="GO:0031201">
    <property type="term" value="C:SNARE complex"/>
    <property type="evidence" value="ECO:0007669"/>
    <property type="project" value="TreeGrafter"/>
</dbReference>
<keyword evidence="6 8" id="KW-0472">Membrane</keyword>
<protein>
    <submittedName>
        <fullName evidence="9">Uncharacterized protein</fullName>
    </submittedName>
</protein>
<evidence type="ECO:0000256" key="6">
    <source>
        <dbReference type="ARBA" id="ARBA00023136"/>
    </source>
</evidence>
<sequence>MTSLHEMLPKARALVMDLERRAADLEYRRGRLSDADIMLSELSTLLQLCESLVAQERREAQQRWRAQLAELGAQRDFLDQSLAKFKGAAGSAAAEARDREKLLRRRQNMPDFMVDAYAEEGASVSRSTAAAQGIVANATAQLGMLREQRETLKNAQRAALDVLNRLGVSQSLMRAVERRDAQDRILVFGGMALTGLILYFCIWYTGAPAADTAAAAGGAASNAAAAAARFSGGGGNCGNGRRRGRGGCYGYVKEFEIG</sequence>
<dbReference type="GO" id="GO:0015031">
    <property type="term" value="P:protein transport"/>
    <property type="evidence" value="ECO:0007669"/>
    <property type="project" value="UniProtKB-KW"/>
</dbReference>
<proteinExistence type="predicted"/>
<comment type="subcellular location">
    <subcellularLocation>
        <location evidence="1">Membrane</location>
        <topology evidence="1">Single-pass type IV membrane protein</topology>
    </subcellularLocation>
</comment>
<dbReference type="AlphaFoldDB" id="A0A7S1XXD7"/>
<keyword evidence="4" id="KW-0653">Protein transport</keyword>
<evidence type="ECO:0000256" key="8">
    <source>
        <dbReference type="SAM" id="Phobius"/>
    </source>
</evidence>
<evidence type="ECO:0000256" key="4">
    <source>
        <dbReference type="ARBA" id="ARBA00022927"/>
    </source>
</evidence>
<keyword evidence="7" id="KW-0175">Coiled coil</keyword>
<dbReference type="EMBL" id="HBGJ01042665">
    <property type="protein sequence ID" value="CAD9268344.1"/>
    <property type="molecule type" value="Transcribed_RNA"/>
</dbReference>
<organism evidence="9">
    <name type="scientific">Phaeomonas parva</name>
    <dbReference type="NCBI Taxonomy" id="124430"/>
    <lineage>
        <taxon>Eukaryota</taxon>
        <taxon>Sar</taxon>
        <taxon>Stramenopiles</taxon>
        <taxon>Ochrophyta</taxon>
        <taxon>Pinguiophyceae</taxon>
        <taxon>Pinguiochrysidales</taxon>
        <taxon>Pinguiochrysidaceae</taxon>
        <taxon>Phaeomonas</taxon>
    </lineage>
</organism>
<dbReference type="GO" id="GO:0005789">
    <property type="term" value="C:endoplasmic reticulum membrane"/>
    <property type="evidence" value="ECO:0007669"/>
    <property type="project" value="TreeGrafter"/>
</dbReference>
<evidence type="ECO:0000256" key="1">
    <source>
        <dbReference type="ARBA" id="ARBA00004211"/>
    </source>
</evidence>
<dbReference type="GO" id="GO:0005484">
    <property type="term" value="F:SNAP receptor activity"/>
    <property type="evidence" value="ECO:0007669"/>
    <property type="project" value="TreeGrafter"/>
</dbReference>
<feature type="coiled-coil region" evidence="7">
    <location>
        <begin position="135"/>
        <end position="165"/>
    </location>
</feature>
<keyword evidence="3 8" id="KW-0812">Transmembrane</keyword>
<gene>
    <name evidence="9" type="ORF">PPAR1163_LOCUS26777</name>
</gene>
<dbReference type="GO" id="GO:0005794">
    <property type="term" value="C:Golgi apparatus"/>
    <property type="evidence" value="ECO:0007669"/>
    <property type="project" value="TreeGrafter"/>
</dbReference>
<keyword evidence="5 8" id="KW-1133">Transmembrane helix</keyword>
<dbReference type="Pfam" id="PF12352">
    <property type="entry name" value="V-SNARE_C"/>
    <property type="match status" value="1"/>
</dbReference>
<evidence type="ECO:0000256" key="5">
    <source>
        <dbReference type="ARBA" id="ARBA00022989"/>
    </source>
</evidence>